<dbReference type="InterPro" id="IPR014710">
    <property type="entry name" value="RmlC-like_jellyroll"/>
</dbReference>
<name>A0A9X1Y3S7_9BACL</name>
<dbReference type="InterPro" id="IPR013096">
    <property type="entry name" value="Cupin_2"/>
</dbReference>
<dbReference type="InterPro" id="IPR011051">
    <property type="entry name" value="RmlC_Cupin_sf"/>
</dbReference>
<evidence type="ECO:0000313" key="2">
    <source>
        <dbReference type="EMBL" id="MCK8489916.1"/>
    </source>
</evidence>
<comment type="caution">
    <text evidence="2">The sequence shown here is derived from an EMBL/GenBank/DDBJ whole genome shotgun (WGS) entry which is preliminary data.</text>
</comment>
<proteinExistence type="predicted"/>
<protein>
    <submittedName>
        <fullName evidence="2">Cupin domain-containing protein</fullName>
    </submittedName>
</protein>
<keyword evidence="3" id="KW-1185">Reference proteome</keyword>
<dbReference type="Proteomes" id="UP001139534">
    <property type="component" value="Unassembled WGS sequence"/>
</dbReference>
<feature type="domain" description="Cupin type-2" evidence="1">
    <location>
        <begin position="54"/>
        <end position="114"/>
    </location>
</feature>
<dbReference type="EMBL" id="JALPRK010000032">
    <property type="protein sequence ID" value="MCK8489916.1"/>
    <property type="molecule type" value="Genomic_DNA"/>
</dbReference>
<gene>
    <name evidence="2" type="ORF">M0651_22345</name>
</gene>
<dbReference type="SUPFAM" id="SSF51182">
    <property type="entry name" value="RmlC-like cupins"/>
    <property type="match status" value="1"/>
</dbReference>
<dbReference type="RefSeq" id="WP_248553896.1">
    <property type="nucleotide sequence ID" value="NZ_JALPRK010000032.1"/>
</dbReference>
<evidence type="ECO:0000259" key="1">
    <source>
        <dbReference type="Pfam" id="PF07883"/>
    </source>
</evidence>
<dbReference type="Pfam" id="PF07883">
    <property type="entry name" value="Cupin_2"/>
    <property type="match status" value="1"/>
</dbReference>
<dbReference type="Gene3D" id="2.60.120.10">
    <property type="entry name" value="Jelly Rolls"/>
    <property type="match status" value="1"/>
</dbReference>
<dbReference type="PANTHER" id="PTHR36440">
    <property type="entry name" value="PUTATIVE (AFU_ORTHOLOGUE AFUA_8G07350)-RELATED"/>
    <property type="match status" value="1"/>
</dbReference>
<evidence type="ECO:0000313" key="3">
    <source>
        <dbReference type="Proteomes" id="UP001139534"/>
    </source>
</evidence>
<dbReference type="PANTHER" id="PTHR36440:SF1">
    <property type="entry name" value="PUTATIVE (AFU_ORTHOLOGUE AFUA_8G07350)-RELATED"/>
    <property type="match status" value="1"/>
</dbReference>
<sequence length="154" mass="16984">MTKASNTKPIVSRVENLEWFNTMPGEKMAIRIHSNLVGGTLSIIEARVPALMGPPKHIHNEREETFEILEGTFRFQCGDEDFIATPGTTVTVPRGLPHVWANVGSETGRLLFIFTPGGIDDFFKEISKHSLEAIVDVAADNDTIIMGPPLLQTQ</sequence>
<organism evidence="2 3">
    <name type="scientific">Paenibacillus mellifer</name>
    <dbReference type="NCBI Taxonomy" id="2937794"/>
    <lineage>
        <taxon>Bacteria</taxon>
        <taxon>Bacillati</taxon>
        <taxon>Bacillota</taxon>
        <taxon>Bacilli</taxon>
        <taxon>Bacillales</taxon>
        <taxon>Paenibacillaceae</taxon>
        <taxon>Paenibacillus</taxon>
    </lineage>
</organism>
<reference evidence="2" key="1">
    <citation type="submission" date="2022-04" db="EMBL/GenBank/DDBJ databases">
        <authorList>
            <person name="Seo M.-J."/>
        </authorList>
    </citation>
    <scope>NUCLEOTIDE SEQUENCE</scope>
    <source>
        <strain evidence="2">MBLB2552</strain>
    </source>
</reference>
<dbReference type="AlphaFoldDB" id="A0A9X1Y3S7"/>
<dbReference type="InterPro" id="IPR053146">
    <property type="entry name" value="QDO-like"/>
</dbReference>
<accession>A0A9X1Y3S7</accession>